<dbReference type="PANTHER" id="PTHR45648">
    <property type="entry name" value="GDSL LIPASE/ACYLHYDROLASE FAMILY PROTEIN (AFU_ORTHOLOGUE AFUA_4G14700)"/>
    <property type="match status" value="1"/>
</dbReference>
<evidence type="ECO:0000256" key="1">
    <source>
        <dbReference type="ARBA" id="ARBA00022801"/>
    </source>
</evidence>
<dbReference type="EMBL" id="KV750691">
    <property type="protein sequence ID" value="OCL03758.1"/>
    <property type="molecule type" value="Genomic_DNA"/>
</dbReference>
<evidence type="ECO:0000256" key="2">
    <source>
        <dbReference type="SAM" id="SignalP"/>
    </source>
</evidence>
<dbReference type="Proteomes" id="UP000250140">
    <property type="component" value="Unassembled WGS sequence"/>
</dbReference>
<dbReference type="Pfam" id="PF00657">
    <property type="entry name" value="Lipase_GDSL"/>
    <property type="match status" value="1"/>
</dbReference>
<dbReference type="CDD" id="cd01846">
    <property type="entry name" value="fatty_acyltransferase_like"/>
    <property type="match status" value="1"/>
</dbReference>
<evidence type="ECO:0000313" key="4">
    <source>
        <dbReference type="Proteomes" id="UP000250140"/>
    </source>
</evidence>
<gene>
    <name evidence="3" type="ORF">AOQ84DRAFT_392027</name>
</gene>
<accession>A0A8E2ES98</accession>
<keyword evidence="4" id="KW-1185">Reference proteome</keyword>
<protein>
    <submittedName>
        <fullName evidence="3">Carbohydrate esterase family 16 protein</fullName>
    </submittedName>
</protein>
<dbReference type="Gene3D" id="3.40.50.1110">
    <property type="entry name" value="SGNH hydrolase"/>
    <property type="match status" value="1"/>
</dbReference>
<name>A0A8E2ES98_9PEZI</name>
<organism evidence="3 4">
    <name type="scientific">Glonium stellatum</name>
    <dbReference type="NCBI Taxonomy" id="574774"/>
    <lineage>
        <taxon>Eukaryota</taxon>
        <taxon>Fungi</taxon>
        <taxon>Dikarya</taxon>
        <taxon>Ascomycota</taxon>
        <taxon>Pezizomycotina</taxon>
        <taxon>Dothideomycetes</taxon>
        <taxon>Pleosporomycetidae</taxon>
        <taxon>Gloniales</taxon>
        <taxon>Gloniaceae</taxon>
        <taxon>Glonium</taxon>
    </lineage>
</organism>
<feature type="signal peptide" evidence="2">
    <location>
        <begin position="1"/>
        <end position="20"/>
    </location>
</feature>
<dbReference type="AlphaFoldDB" id="A0A8E2ES98"/>
<dbReference type="InterPro" id="IPR001087">
    <property type="entry name" value="GDSL"/>
</dbReference>
<feature type="chain" id="PRO_5034052253" evidence="2">
    <location>
        <begin position="21"/>
        <end position="307"/>
    </location>
</feature>
<dbReference type="PANTHER" id="PTHR45648:SF22">
    <property type="entry name" value="GDSL LIPASE_ACYLHYDROLASE FAMILY PROTEIN (AFU_ORTHOLOGUE AFUA_4G14700)"/>
    <property type="match status" value="1"/>
</dbReference>
<dbReference type="InterPro" id="IPR051058">
    <property type="entry name" value="GDSL_Est/Lipase"/>
</dbReference>
<dbReference type="SUPFAM" id="SSF52266">
    <property type="entry name" value="SGNH hydrolase"/>
    <property type="match status" value="1"/>
</dbReference>
<keyword evidence="2" id="KW-0732">Signal</keyword>
<dbReference type="OrthoDB" id="1600564at2759"/>
<reference evidence="3 4" key="1">
    <citation type="journal article" date="2016" name="Nat. Commun.">
        <title>Ectomycorrhizal ecology is imprinted in the genome of the dominant symbiotic fungus Cenococcum geophilum.</title>
        <authorList>
            <consortium name="DOE Joint Genome Institute"/>
            <person name="Peter M."/>
            <person name="Kohler A."/>
            <person name="Ohm R.A."/>
            <person name="Kuo A."/>
            <person name="Krutzmann J."/>
            <person name="Morin E."/>
            <person name="Arend M."/>
            <person name="Barry K.W."/>
            <person name="Binder M."/>
            <person name="Choi C."/>
            <person name="Clum A."/>
            <person name="Copeland A."/>
            <person name="Grisel N."/>
            <person name="Haridas S."/>
            <person name="Kipfer T."/>
            <person name="LaButti K."/>
            <person name="Lindquist E."/>
            <person name="Lipzen A."/>
            <person name="Maire R."/>
            <person name="Meier B."/>
            <person name="Mihaltcheva S."/>
            <person name="Molinier V."/>
            <person name="Murat C."/>
            <person name="Poggeler S."/>
            <person name="Quandt C.A."/>
            <person name="Sperisen C."/>
            <person name="Tritt A."/>
            <person name="Tisserant E."/>
            <person name="Crous P.W."/>
            <person name="Henrissat B."/>
            <person name="Nehls U."/>
            <person name="Egli S."/>
            <person name="Spatafora J.W."/>
            <person name="Grigoriev I.V."/>
            <person name="Martin F.M."/>
        </authorList>
    </citation>
    <scope>NUCLEOTIDE SEQUENCE [LARGE SCALE GENOMIC DNA]</scope>
    <source>
        <strain evidence="3 4">CBS 207.34</strain>
    </source>
</reference>
<dbReference type="InterPro" id="IPR036514">
    <property type="entry name" value="SGNH_hydro_sf"/>
</dbReference>
<evidence type="ECO:0000313" key="3">
    <source>
        <dbReference type="EMBL" id="OCL03758.1"/>
    </source>
</evidence>
<sequence length="307" mass="32926">MMVKSLVITTAFLMVGLANAQNYFFTFGDSYSQTGFNITSTKPSASNPLGNPTYPGWTTSGGPNWIGYLIENHNKTLTYAYNFAYGGATVNASLVTPYTSTVLSLIDQVKQFSDNVASKPSHASWTATNSLFGVWIGVNDIGNSWWNSGESTLLGEVMDSYFSQMQILFNAGARNFVFLNVPPIDKTPTMLAQSISSQEGEAAVISEFNSLLSSRVSSFASANSGVNAIVVDTQAPFNLAIQNPTTYGAPNASCYNSDGKTCLWFNDYHPGMAIHNLVAKAVATAKNGTFFTGGSTSTRSIRAPLTF</sequence>
<proteinExistence type="predicted"/>
<keyword evidence="1" id="KW-0378">Hydrolase</keyword>
<dbReference type="GO" id="GO:0016788">
    <property type="term" value="F:hydrolase activity, acting on ester bonds"/>
    <property type="evidence" value="ECO:0007669"/>
    <property type="project" value="InterPro"/>
</dbReference>